<dbReference type="InterPro" id="IPR031777">
    <property type="entry name" value="Sortilin_C"/>
</dbReference>
<evidence type="ECO:0000256" key="8">
    <source>
        <dbReference type="SAM" id="Phobius"/>
    </source>
</evidence>
<dbReference type="Pfam" id="PF15902">
    <property type="entry name" value="Sortilin-Vps10"/>
    <property type="match status" value="2"/>
</dbReference>
<dbReference type="OrthoDB" id="443634at2759"/>
<dbReference type="FunFam" id="3.30.60.270:FF:000005">
    <property type="entry name" value="Sortilin"/>
    <property type="match status" value="1"/>
</dbReference>
<keyword evidence="6" id="KW-0325">Glycoprotein</keyword>
<proteinExistence type="predicted"/>
<keyword evidence="5 8" id="KW-0472">Membrane</keyword>
<dbReference type="InterPro" id="IPR015943">
    <property type="entry name" value="WD40/YVTN_repeat-like_dom_sf"/>
</dbReference>
<gene>
    <name evidence="10" type="ORF">WICPIJ_004975</name>
</gene>
<evidence type="ECO:0000256" key="4">
    <source>
        <dbReference type="ARBA" id="ARBA00022989"/>
    </source>
</evidence>
<feature type="region of interest" description="Disordered" evidence="7">
    <location>
        <begin position="1529"/>
        <end position="1580"/>
    </location>
</feature>
<evidence type="ECO:0000256" key="5">
    <source>
        <dbReference type="ARBA" id="ARBA00023136"/>
    </source>
</evidence>
<name>A0A9P8Q4X6_WICPI</name>
<evidence type="ECO:0000259" key="9">
    <source>
        <dbReference type="SMART" id="SM00602"/>
    </source>
</evidence>
<feature type="transmembrane region" description="Helical" evidence="8">
    <location>
        <begin position="1394"/>
        <end position="1414"/>
    </location>
</feature>
<dbReference type="GO" id="GO:0005829">
    <property type="term" value="C:cytosol"/>
    <property type="evidence" value="ECO:0007669"/>
    <property type="project" value="GOC"/>
</dbReference>
<dbReference type="PANTHER" id="PTHR12106">
    <property type="entry name" value="SORTILIN RELATED"/>
    <property type="match status" value="1"/>
</dbReference>
<evidence type="ECO:0000256" key="6">
    <source>
        <dbReference type="ARBA" id="ARBA00023180"/>
    </source>
</evidence>
<feature type="domain" description="VPS10" evidence="9">
    <location>
        <begin position="733"/>
        <end position="1379"/>
    </location>
</feature>
<evidence type="ECO:0000256" key="7">
    <source>
        <dbReference type="SAM" id="MobiDB-lite"/>
    </source>
</evidence>
<dbReference type="GO" id="GO:0016020">
    <property type="term" value="C:membrane"/>
    <property type="evidence" value="ECO:0007669"/>
    <property type="project" value="UniProtKB-SubCell"/>
</dbReference>
<keyword evidence="11" id="KW-1185">Reference proteome</keyword>
<organism evidence="10 11">
    <name type="scientific">Wickerhamomyces pijperi</name>
    <name type="common">Yeast</name>
    <name type="synonym">Pichia pijperi</name>
    <dbReference type="NCBI Taxonomy" id="599730"/>
    <lineage>
        <taxon>Eukaryota</taxon>
        <taxon>Fungi</taxon>
        <taxon>Dikarya</taxon>
        <taxon>Ascomycota</taxon>
        <taxon>Saccharomycotina</taxon>
        <taxon>Saccharomycetes</taxon>
        <taxon>Phaffomycetales</taxon>
        <taxon>Wickerhamomycetaceae</taxon>
        <taxon>Wickerhamomyces</taxon>
    </lineage>
</organism>
<reference evidence="10" key="2">
    <citation type="submission" date="2021-01" db="EMBL/GenBank/DDBJ databases">
        <authorList>
            <person name="Schikora-Tamarit M.A."/>
        </authorList>
    </citation>
    <scope>NUCLEOTIDE SEQUENCE</scope>
    <source>
        <strain evidence="10">CBS2887</strain>
    </source>
</reference>
<dbReference type="InterPro" id="IPR031778">
    <property type="entry name" value="Sortilin_N"/>
</dbReference>
<feature type="compositionally biased region" description="Basic and acidic residues" evidence="7">
    <location>
        <begin position="1553"/>
        <end position="1565"/>
    </location>
</feature>
<dbReference type="GO" id="GO:0006896">
    <property type="term" value="P:Golgi to vacuole transport"/>
    <property type="evidence" value="ECO:0007669"/>
    <property type="project" value="TreeGrafter"/>
</dbReference>
<accession>A0A9P8Q4X6</accession>
<evidence type="ECO:0000256" key="2">
    <source>
        <dbReference type="ARBA" id="ARBA00022692"/>
    </source>
</evidence>
<protein>
    <recommendedName>
        <fullName evidence="9">VPS10 domain-containing protein</fullName>
    </recommendedName>
</protein>
<comment type="caution">
    <text evidence="10">The sequence shown here is derived from an EMBL/GenBank/DDBJ whole genome shotgun (WGS) entry which is preliminary data.</text>
</comment>
<keyword evidence="3" id="KW-0677">Repeat</keyword>
<evidence type="ECO:0000256" key="3">
    <source>
        <dbReference type="ARBA" id="ARBA00022737"/>
    </source>
</evidence>
<evidence type="ECO:0000256" key="1">
    <source>
        <dbReference type="ARBA" id="ARBA00004370"/>
    </source>
</evidence>
<evidence type="ECO:0000313" key="11">
    <source>
        <dbReference type="Proteomes" id="UP000774326"/>
    </source>
</evidence>
<feature type="domain" description="VPS10" evidence="9">
    <location>
        <begin position="65"/>
        <end position="699"/>
    </location>
</feature>
<dbReference type="Gene3D" id="2.130.10.10">
    <property type="entry name" value="YVTN repeat-like/Quinoprotein amine dehydrogenase"/>
    <property type="match status" value="2"/>
</dbReference>
<dbReference type="SUPFAM" id="SSF110296">
    <property type="entry name" value="Oligoxyloglucan reducing end-specific cellobiohydrolase"/>
    <property type="match status" value="3"/>
</dbReference>
<dbReference type="Pfam" id="PF15901">
    <property type="entry name" value="Sortilin_C"/>
    <property type="match status" value="2"/>
</dbReference>
<dbReference type="Gene3D" id="3.30.60.270">
    <property type="match status" value="2"/>
</dbReference>
<dbReference type="SMART" id="SM00602">
    <property type="entry name" value="VPS10"/>
    <property type="match status" value="2"/>
</dbReference>
<dbReference type="GO" id="GO:0006623">
    <property type="term" value="P:protein targeting to vacuole"/>
    <property type="evidence" value="ECO:0007669"/>
    <property type="project" value="TreeGrafter"/>
</dbReference>
<sequence length="1580" mass="175797">MRLFGQLPLQNGGVNMIIKTLLTTLLLLPIVINGLVIDTNSFQPTVHQTKTDSTLREIVYFDDSSNVLILSHDHQLSLSTDDGITWETKLENISRLHIDNVKTSRALAFSKSGDTHYVSNDFGNTWSGFSIGSSSSLNYEISVNAKNPDQVILGFLNCPDHQSFSKCQQDVYYTTDGFKSNPSIMIKDIEYCVFTKSNNVFDRGDDSRVLCLKTTKDPDTKKIVKSQVITSLDFFISEPQVVNDPEDILATNVVIEIEVIQSFIVVQVVNSDHEVLLFVSKDGTTFRKAHYDGEFKPKMFSFLASTKESLFISSWGSSSSSSSSQEGGSQVATVLASDSEGLNFRNILGQIEGNISGFLTFEKFEKVEGAWLANVFEGYDEYSYLPKTRSKVTFDDGRSWSYLKVTDDPDCQGDEQCSLNLLSLDERRGDGQGATGATPGILLGIGSTGDDIGTDLFAMKTYISRDGGITWSKTLDRPCVFAFGDLGNIIVTAPYVKQNDSTSLVSSELNYSLDQGISWQTFNVDTAVFPTLLTTAIDGSTSKFIYVGLSDSGGEIIYALDFEKAFNRVCSKEEDFEIWVGRTEANSEISKGTCIYGHKDVYKRRKQTADCFINKPYEDLKIDEVPCECSNYDFECNYGFMMNSKGECVQDHRALEKLCSDQPKSKVLKLETKRKIPGNLCKGGSMVSIPIEEITCDSLQQPNNGQVVVIPSEFEGTITQYVFLDHSTSENDETMIVKTSKNQVYISQNGGRDFTKFVSDSAGDSDDVQILEVYTNSYFPNNVYLFGTGKRLYVSKDRGYSFTLSNLPSDLSMFGLPSLTFNQDSQDTLIFYGNSAQCQDNSFSSNCKSMAYITENNGASWQELIMDVKVCDFVGARYTEFNVNKNLIYCQIINEVSTGSSLIASSDKFTKQKDILYGNIVGFASTTRFTIVAAIHEDDSLKAYVTVDGSSFAEALFPADFQINKQQAYTILGSETGAVFLHVTSNDRPGSEFGAILKSNTNGTSYVLSEKHVNRNALGFVDFERVEGMEGICIINTVSNFEKASDGALKDLVSKITFNDGADWDYLRPPSRDSLGAPYGCVGQSLKSCSLHLHGYTERTDLRDTFSSNSATGVLLGVGNVGDKLGSYEEAHTFLSSDGGLTWTTIAQSPYQWEFGDQGSIIVIIDNKYPQNWVKYSLNQGQTWELLQITEEPVKLDDIVTVPSDTSTRFVITTRSLTGDKSQMFTLDFANLFERDCILSPGQTAGPNNDDFEYWSPRQPFSSSPCLFGHEVQYLRKLPGRTTCKIGKIKLSDSHKKIRDCPCTRRDFECDFNYSKANDGTCKLVANGWTKDPQDICKVDSNVFEYFDNSGYRKIPMNTCHGGLELDRLNPKPCPGKKQEFDKVHGGEGISGSGWGLVVLVPLFVFFFAIWFVYDRGIRRNGGFQRFGEIRLDDGDDGLIENNNTDKVVNSIVRGGISLVAVVFALYQTVKAVDHVLIDRVKSVFRSRTRRSDGFGSYSNVDSRDFRDHEAATDIFHDENDYEADNFDIEDEDDFGDLSGPSSNSNSNVFVEEAEHQPFRDHEGDLGDVFGEYQDDRDLE</sequence>
<dbReference type="PANTHER" id="PTHR12106:SF27">
    <property type="entry name" value="SORTILIN-RELATED RECEPTOR"/>
    <property type="match status" value="1"/>
</dbReference>
<dbReference type="Proteomes" id="UP000774326">
    <property type="component" value="Unassembled WGS sequence"/>
</dbReference>
<dbReference type="Gene3D" id="2.10.70.80">
    <property type="match status" value="2"/>
</dbReference>
<dbReference type="GO" id="GO:0005794">
    <property type="term" value="C:Golgi apparatus"/>
    <property type="evidence" value="ECO:0007669"/>
    <property type="project" value="TreeGrafter"/>
</dbReference>
<evidence type="ECO:0000313" key="10">
    <source>
        <dbReference type="EMBL" id="KAH3684052.1"/>
    </source>
</evidence>
<dbReference type="InterPro" id="IPR006581">
    <property type="entry name" value="VPS10"/>
</dbReference>
<keyword evidence="2 8" id="KW-0812">Transmembrane</keyword>
<dbReference type="InterPro" id="IPR050310">
    <property type="entry name" value="VPS10-sortilin"/>
</dbReference>
<comment type="subcellular location">
    <subcellularLocation>
        <location evidence="1">Membrane</location>
    </subcellularLocation>
</comment>
<reference evidence="10" key="1">
    <citation type="journal article" date="2021" name="Open Biol.">
        <title>Shared evolutionary footprints suggest mitochondrial oxidative damage underlies multiple complex I losses in fungi.</title>
        <authorList>
            <person name="Schikora-Tamarit M.A."/>
            <person name="Marcet-Houben M."/>
            <person name="Nosek J."/>
            <person name="Gabaldon T."/>
        </authorList>
    </citation>
    <scope>NUCLEOTIDE SEQUENCE</scope>
    <source>
        <strain evidence="10">CBS2887</strain>
    </source>
</reference>
<dbReference type="EMBL" id="JAEUBG010002820">
    <property type="protein sequence ID" value="KAH3684052.1"/>
    <property type="molecule type" value="Genomic_DNA"/>
</dbReference>
<dbReference type="GO" id="GO:0006895">
    <property type="term" value="P:Golgi to endosome transport"/>
    <property type="evidence" value="ECO:0007669"/>
    <property type="project" value="TreeGrafter"/>
</dbReference>
<keyword evidence="4 8" id="KW-1133">Transmembrane helix</keyword>